<accession>A0A2H3JLZ4</accession>
<feature type="transmembrane region" description="Helical" evidence="1">
    <location>
        <begin position="162"/>
        <end position="182"/>
    </location>
</feature>
<evidence type="ECO:0000256" key="1">
    <source>
        <dbReference type="SAM" id="Phobius"/>
    </source>
</evidence>
<keyword evidence="1" id="KW-0472">Membrane</keyword>
<dbReference type="Proteomes" id="UP000218811">
    <property type="component" value="Unassembled WGS sequence"/>
</dbReference>
<dbReference type="EMBL" id="KB468113">
    <property type="protein sequence ID" value="PCH40883.1"/>
    <property type="molecule type" value="Genomic_DNA"/>
</dbReference>
<keyword evidence="4" id="KW-1185">Reference proteome</keyword>
<keyword evidence="1" id="KW-1133">Transmembrane helix</keyword>
<dbReference type="InterPro" id="IPR045339">
    <property type="entry name" value="DUF6534"/>
</dbReference>
<dbReference type="Pfam" id="PF20152">
    <property type="entry name" value="DUF6534"/>
    <property type="match status" value="1"/>
</dbReference>
<feature type="transmembrane region" description="Helical" evidence="1">
    <location>
        <begin position="20"/>
        <end position="37"/>
    </location>
</feature>
<feature type="transmembrane region" description="Helical" evidence="1">
    <location>
        <begin position="234"/>
        <end position="252"/>
    </location>
</feature>
<feature type="transmembrane region" description="Helical" evidence="1">
    <location>
        <begin position="116"/>
        <end position="137"/>
    </location>
</feature>
<dbReference type="AlphaFoldDB" id="A0A2H3JLZ4"/>
<proteinExistence type="predicted"/>
<feature type="domain" description="DUF6534" evidence="2">
    <location>
        <begin position="170"/>
        <end position="255"/>
    </location>
</feature>
<dbReference type="OMA" id="IGITWES"/>
<dbReference type="PANTHER" id="PTHR40465:SF1">
    <property type="entry name" value="DUF6534 DOMAIN-CONTAINING PROTEIN"/>
    <property type="match status" value="1"/>
</dbReference>
<sequence length="302" mass="34085">MSNIGGPDEATTGPILVQGLLQYLCQGIIISQGVKFWTRRTEGTTRSKVYVTTLVFLSILQTALETYKTWLELIVRRHWWTSPLHWAEFLLNGIICTLCEVFLIRRCWKVTERNNWVLFSLASLSAAIISANIYLAVKIGEDIGAETGYADPLKAGSWAFPLWIYGSLVLALSLTCILSYFLRKSKTGLSYLDRTVNSIIEITWETAALPSVSAILAATFYSSKPVTHARHLDLFFSLLIAKLYTLGILRTINLRVVFRQRLTSTDLGRTSLNDFRWDQAASSGTTSSQKVRRRQHETFFTA</sequence>
<evidence type="ECO:0000313" key="4">
    <source>
        <dbReference type="Proteomes" id="UP000218811"/>
    </source>
</evidence>
<dbReference type="PANTHER" id="PTHR40465">
    <property type="entry name" value="CHROMOSOME 1, WHOLE GENOME SHOTGUN SEQUENCE"/>
    <property type="match status" value="1"/>
</dbReference>
<evidence type="ECO:0000259" key="2">
    <source>
        <dbReference type="Pfam" id="PF20152"/>
    </source>
</evidence>
<reference evidence="3 4" key="1">
    <citation type="journal article" date="2012" name="Science">
        <title>The Paleozoic origin of enzymatic lignin decomposition reconstructed from 31 fungal genomes.</title>
        <authorList>
            <person name="Floudas D."/>
            <person name="Binder M."/>
            <person name="Riley R."/>
            <person name="Barry K."/>
            <person name="Blanchette R.A."/>
            <person name="Henrissat B."/>
            <person name="Martinez A.T."/>
            <person name="Otillar R."/>
            <person name="Spatafora J.W."/>
            <person name="Yadav J.S."/>
            <person name="Aerts A."/>
            <person name="Benoit I."/>
            <person name="Boyd A."/>
            <person name="Carlson A."/>
            <person name="Copeland A."/>
            <person name="Coutinho P.M."/>
            <person name="de Vries R.P."/>
            <person name="Ferreira P."/>
            <person name="Findley K."/>
            <person name="Foster B."/>
            <person name="Gaskell J."/>
            <person name="Glotzer D."/>
            <person name="Gorecki P."/>
            <person name="Heitman J."/>
            <person name="Hesse C."/>
            <person name="Hori C."/>
            <person name="Igarashi K."/>
            <person name="Jurgens J.A."/>
            <person name="Kallen N."/>
            <person name="Kersten P."/>
            <person name="Kohler A."/>
            <person name="Kuees U."/>
            <person name="Kumar T.K.A."/>
            <person name="Kuo A."/>
            <person name="LaButti K."/>
            <person name="Larrondo L.F."/>
            <person name="Lindquist E."/>
            <person name="Ling A."/>
            <person name="Lombard V."/>
            <person name="Lucas S."/>
            <person name="Lundell T."/>
            <person name="Martin R."/>
            <person name="McLaughlin D.J."/>
            <person name="Morgenstern I."/>
            <person name="Morin E."/>
            <person name="Murat C."/>
            <person name="Nagy L.G."/>
            <person name="Nolan M."/>
            <person name="Ohm R.A."/>
            <person name="Patyshakuliyeva A."/>
            <person name="Rokas A."/>
            <person name="Ruiz-Duenas F.J."/>
            <person name="Sabat G."/>
            <person name="Salamov A."/>
            <person name="Samejima M."/>
            <person name="Schmutz J."/>
            <person name="Slot J.C."/>
            <person name="St John F."/>
            <person name="Stenlid J."/>
            <person name="Sun H."/>
            <person name="Sun S."/>
            <person name="Syed K."/>
            <person name="Tsang A."/>
            <person name="Wiebenga A."/>
            <person name="Young D."/>
            <person name="Pisabarro A."/>
            <person name="Eastwood D.C."/>
            <person name="Martin F."/>
            <person name="Cullen D."/>
            <person name="Grigoriev I.V."/>
            <person name="Hibbett D.S."/>
        </authorList>
    </citation>
    <scope>NUCLEOTIDE SEQUENCE [LARGE SCALE GENOMIC DNA]</scope>
    <source>
        <strain evidence="3 4">MD-104</strain>
    </source>
</reference>
<dbReference type="OrthoDB" id="3251949at2759"/>
<organism evidence="3 4">
    <name type="scientific">Wolfiporia cocos (strain MD-104)</name>
    <name type="common">Brown rot fungus</name>
    <dbReference type="NCBI Taxonomy" id="742152"/>
    <lineage>
        <taxon>Eukaryota</taxon>
        <taxon>Fungi</taxon>
        <taxon>Dikarya</taxon>
        <taxon>Basidiomycota</taxon>
        <taxon>Agaricomycotina</taxon>
        <taxon>Agaricomycetes</taxon>
        <taxon>Polyporales</taxon>
        <taxon>Phaeolaceae</taxon>
        <taxon>Wolfiporia</taxon>
    </lineage>
</organism>
<feature type="transmembrane region" description="Helical" evidence="1">
    <location>
        <begin position="49"/>
        <end position="64"/>
    </location>
</feature>
<gene>
    <name evidence="3" type="ORF">WOLCODRAFT_16742</name>
</gene>
<dbReference type="STRING" id="742152.A0A2H3JLZ4"/>
<protein>
    <recommendedName>
        <fullName evidence="2">DUF6534 domain-containing protein</fullName>
    </recommendedName>
</protein>
<keyword evidence="1" id="KW-0812">Transmembrane</keyword>
<evidence type="ECO:0000313" key="3">
    <source>
        <dbReference type="EMBL" id="PCH40883.1"/>
    </source>
</evidence>
<feature type="transmembrane region" description="Helical" evidence="1">
    <location>
        <begin position="202"/>
        <end position="222"/>
    </location>
</feature>
<feature type="transmembrane region" description="Helical" evidence="1">
    <location>
        <begin position="84"/>
        <end position="104"/>
    </location>
</feature>
<name>A0A2H3JLZ4_WOLCO</name>